<accession>A0A1X7STS0</accession>
<dbReference type="EC" id="2.1.1.225" evidence="1"/>
<dbReference type="GO" id="GO:0106050">
    <property type="term" value="F:tRNA 2'-O-methyltransferase activity"/>
    <property type="evidence" value="ECO:0007669"/>
    <property type="project" value="UniProtKB-UniRule"/>
</dbReference>
<keyword evidence="1" id="KW-0808">Transferase</keyword>
<comment type="catalytic activity">
    <reaction evidence="1">
        <text>adenosine(4) in tRNA(His) + S-adenosyl-L-methionine = 2'-O-methyladenosine(4) in tRNA(His) + S-adenosyl-L-homocysteine + H(+)</text>
        <dbReference type="Rhea" id="RHEA:43196"/>
        <dbReference type="Rhea" id="RHEA-COMP:10401"/>
        <dbReference type="Rhea" id="RHEA-COMP:10402"/>
        <dbReference type="ChEBI" id="CHEBI:15378"/>
        <dbReference type="ChEBI" id="CHEBI:57856"/>
        <dbReference type="ChEBI" id="CHEBI:59789"/>
        <dbReference type="ChEBI" id="CHEBI:74411"/>
        <dbReference type="ChEBI" id="CHEBI:74477"/>
        <dbReference type="EC" id="2.1.1.225"/>
    </reaction>
</comment>
<dbReference type="PANTHER" id="PTHR12998:SF0">
    <property type="entry name" value="TRNA:M(4)X MODIFICATION ENZYME TRM13 HOMOLOG"/>
    <property type="match status" value="1"/>
</dbReference>
<organism evidence="3">
    <name type="scientific">Amphimedon queenslandica</name>
    <name type="common">Sponge</name>
    <dbReference type="NCBI Taxonomy" id="400682"/>
    <lineage>
        <taxon>Eukaryota</taxon>
        <taxon>Metazoa</taxon>
        <taxon>Porifera</taxon>
        <taxon>Demospongiae</taxon>
        <taxon>Heteroscleromorpha</taxon>
        <taxon>Haplosclerida</taxon>
        <taxon>Niphatidae</taxon>
        <taxon>Amphimedon</taxon>
    </lineage>
</organism>
<keyword evidence="1" id="KW-0479">Metal-binding</keyword>
<keyword evidence="1" id="KW-0489">Methyltransferase</keyword>
<keyword evidence="1" id="KW-0819">tRNA processing</keyword>
<comment type="similarity">
    <text evidence="1">Belongs to the methyltransferase TRM13 family.</text>
</comment>
<dbReference type="eggNOG" id="KOG2811">
    <property type="taxonomic scope" value="Eukaryota"/>
</dbReference>
<reference evidence="3" key="1">
    <citation type="submission" date="2017-05" db="UniProtKB">
        <authorList>
            <consortium name="EnsemblMetazoa"/>
        </authorList>
    </citation>
    <scope>IDENTIFICATION</scope>
</reference>
<evidence type="ECO:0000313" key="3">
    <source>
        <dbReference type="EnsemblMetazoa" id="Aqu2.1.05534_001"/>
    </source>
</evidence>
<dbReference type="AlphaFoldDB" id="A0A1X7STS0"/>
<keyword evidence="1" id="KW-0862">Zinc</keyword>
<comment type="catalytic activity">
    <reaction evidence="1">
        <text>cytidine(4) in tRNA(Gly)(GCC) + S-adenosyl-L-methionine = 2'-O-methylcytidine(4) in tRNA(Gly)(GCC) + S-adenosyl-L-homocysteine + H(+)</text>
        <dbReference type="Rhea" id="RHEA:43192"/>
        <dbReference type="Rhea" id="RHEA-COMP:10399"/>
        <dbReference type="Rhea" id="RHEA-COMP:10400"/>
        <dbReference type="ChEBI" id="CHEBI:15378"/>
        <dbReference type="ChEBI" id="CHEBI:57856"/>
        <dbReference type="ChEBI" id="CHEBI:59789"/>
        <dbReference type="ChEBI" id="CHEBI:74495"/>
        <dbReference type="ChEBI" id="CHEBI:82748"/>
        <dbReference type="EC" id="2.1.1.225"/>
    </reaction>
</comment>
<feature type="domain" description="Methyltransferase TRM13" evidence="2">
    <location>
        <begin position="1"/>
        <end position="133"/>
    </location>
</feature>
<name>A0A1X7STS0_AMPQE</name>
<dbReference type="GO" id="GO:0008270">
    <property type="term" value="F:zinc ion binding"/>
    <property type="evidence" value="ECO:0007669"/>
    <property type="project" value="UniProtKB-KW"/>
</dbReference>
<comment type="function">
    <text evidence="1">tRNA methylase which 2'-O-methylates cytidine(4) in tRNA(Pro) and tRNA(Gly)(GCC), and adenosine(4) in tRNA(His).</text>
</comment>
<sequence>LTLRCLTRYHLERSTVTPPIATPPLSGIIIALCCHQRCQWDSIYGIELWKELGFNSIDFHLITLMSSWAVCGQRSADKDTKGYIPHAKEPMGLKCKELINLIRVHELRKNGFQTHLLYYVDRRTSLENVLLIALPH</sequence>
<dbReference type="EnsemblMetazoa" id="Aqu2.1.05534_001">
    <property type="protein sequence ID" value="Aqu2.1.05534_001"/>
    <property type="gene ID" value="Aqu2.1.05534"/>
</dbReference>
<keyword evidence="1" id="KW-0949">S-adenosyl-L-methionine</keyword>
<comment type="catalytic activity">
    <reaction evidence="1">
        <text>cytidine(4) in tRNA(Pro) + S-adenosyl-L-methionine = 2'-O-methylcytidine(4) in tRNA(Pro) + S-adenosyl-L-homocysteine + H(+)</text>
        <dbReference type="Rhea" id="RHEA:32767"/>
        <dbReference type="Rhea" id="RHEA-COMP:10397"/>
        <dbReference type="Rhea" id="RHEA-COMP:10398"/>
        <dbReference type="ChEBI" id="CHEBI:15378"/>
        <dbReference type="ChEBI" id="CHEBI:57856"/>
        <dbReference type="ChEBI" id="CHEBI:59789"/>
        <dbReference type="ChEBI" id="CHEBI:74495"/>
        <dbReference type="ChEBI" id="CHEBI:82748"/>
        <dbReference type="EC" id="2.1.1.225"/>
    </reaction>
</comment>
<dbReference type="STRING" id="400682.A0A1X7STS0"/>
<proteinExistence type="inferred from homology"/>
<dbReference type="Pfam" id="PF05206">
    <property type="entry name" value="TRM13"/>
    <property type="match status" value="1"/>
</dbReference>
<evidence type="ECO:0000256" key="1">
    <source>
        <dbReference type="RuleBase" id="RU367103"/>
    </source>
</evidence>
<dbReference type="InterPro" id="IPR007871">
    <property type="entry name" value="Methyltransferase_TRM13"/>
</dbReference>
<dbReference type="InterPro" id="IPR039044">
    <property type="entry name" value="Trm13"/>
</dbReference>
<keyword evidence="1" id="KW-0863">Zinc-finger</keyword>
<protein>
    <recommendedName>
        <fullName evidence="1">tRNA:m(4)X modification enzyme TRM13</fullName>
        <ecNumber evidence="1">2.1.1.225</ecNumber>
    </recommendedName>
</protein>
<evidence type="ECO:0000259" key="2">
    <source>
        <dbReference type="Pfam" id="PF05206"/>
    </source>
</evidence>
<dbReference type="InParanoid" id="A0A1X7STS0"/>
<dbReference type="PANTHER" id="PTHR12998">
    <property type="entry name" value="TRNA:M(4)X MODIFICATION ENZYME TRM13 HOMOLOG"/>
    <property type="match status" value="1"/>
</dbReference>
<dbReference type="GO" id="GO:0030488">
    <property type="term" value="P:tRNA methylation"/>
    <property type="evidence" value="ECO:0007669"/>
    <property type="project" value="InterPro"/>
</dbReference>